<dbReference type="Proteomes" id="UP000291422">
    <property type="component" value="Unassembled WGS sequence"/>
</dbReference>
<dbReference type="PANTHER" id="PTHR38846:SF1">
    <property type="entry name" value="C3H1-TYPE DOMAIN-CONTAINING PROTEIN"/>
    <property type="match status" value="1"/>
</dbReference>
<protein>
    <submittedName>
        <fullName evidence="1">Uncharacterized protein</fullName>
    </submittedName>
</protein>
<dbReference type="AlphaFoldDB" id="A0A4Q4MZU6"/>
<gene>
    <name evidence="1" type="ORF">AA0117_g12698</name>
</gene>
<proteinExistence type="predicted"/>
<organism evidence="1 2">
    <name type="scientific">Alternaria alternata</name>
    <name type="common">Alternaria rot fungus</name>
    <name type="synonym">Torula alternata</name>
    <dbReference type="NCBI Taxonomy" id="5599"/>
    <lineage>
        <taxon>Eukaryota</taxon>
        <taxon>Fungi</taxon>
        <taxon>Dikarya</taxon>
        <taxon>Ascomycota</taxon>
        <taxon>Pezizomycotina</taxon>
        <taxon>Dothideomycetes</taxon>
        <taxon>Pleosporomycetidae</taxon>
        <taxon>Pleosporales</taxon>
        <taxon>Pleosporineae</taxon>
        <taxon>Pleosporaceae</taxon>
        <taxon>Alternaria</taxon>
        <taxon>Alternaria sect. Alternaria</taxon>
        <taxon>Alternaria alternata complex</taxon>
    </lineage>
</organism>
<name>A0A4Q4MZU6_ALTAL</name>
<dbReference type="EMBL" id="PDXD01000083">
    <property type="protein sequence ID" value="RYN63520.1"/>
    <property type="molecule type" value="Genomic_DNA"/>
</dbReference>
<comment type="caution">
    <text evidence="1">The sequence shown here is derived from an EMBL/GenBank/DDBJ whole genome shotgun (WGS) entry which is preliminary data.</text>
</comment>
<sequence length="167" mass="19221">MSADVGDTSERASTDGGIELCPFWNEFLLFSPDPAALFLDEFRRLANHMEWSKKKKREYLVKALNAEIDFYGDESIGLVRWQRLCQELGIGSEPESNELKSITKCKKALKPRFVNLYSLVDHHRNPDVAVRCFDSFKELVHDVGKTGSFPRECAKKEGYMKILLKRM</sequence>
<evidence type="ECO:0000313" key="1">
    <source>
        <dbReference type="EMBL" id="RYN63520.1"/>
    </source>
</evidence>
<dbReference type="PANTHER" id="PTHR38846">
    <property type="entry name" value="C3H1-TYPE DOMAIN-CONTAINING PROTEIN"/>
    <property type="match status" value="1"/>
</dbReference>
<reference evidence="2" key="1">
    <citation type="journal article" date="2019" name="bioRxiv">
        <title>Genomics, evolutionary history and diagnostics of the Alternaria alternata species group including apple and Asian pear pathotypes.</title>
        <authorList>
            <person name="Armitage A.D."/>
            <person name="Cockerton H.M."/>
            <person name="Sreenivasaprasad S."/>
            <person name="Woodhall J.W."/>
            <person name="Lane C.R."/>
            <person name="Harrison R.J."/>
            <person name="Clarkson J.P."/>
        </authorList>
    </citation>
    <scope>NUCLEOTIDE SEQUENCE [LARGE SCALE GENOMIC DNA]</scope>
    <source>
        <strain evidence="2">FERA 1177</strain>
    </source>
</reference>
<evidence type="ECO:0000313" key="2">
    <source>
        <dbReference type="Proteomes" id="UP000291422"/>
    </source>
</evidence>
<accession>A0A4Q4MZU6</accession>